<evidence type="ECO:0000313" key="2">
    <source>
        <dbReference type="Proteomes" id="UP000586119"/>
    </source>
</evidence>
<comment type="caution">
    <text evidence="1">The sequence shown here is derived from an EMBL/GenBank/DDBJ whole genome shotgun (WGS) entry which is preliminary data.</text>
</comment>
<name>A0A7Z0LKJ1_9GAMM</name>
<proteinExistence type="predicted"/>
<sequence length="79" mass="9092">MEASYTYLTTEELAKRIKYDCRTIRQQLKDSVLIEGTHYIKPFGRRKILFLWEAVEKEMLKNATCNIAIPMANGGVSHG</sequence>
<keyword evidence="2" id="KW-1185">Reference proteome</keyword>
<accession>A0A7Z0LKJ1</accession>
<dbReference type="Proteomes" id="UP000586119">
    <property type="component" value="Unassembled WGS sequence"/>
</dbReference>
<protein>
    <recommendedName>
        <fullName evidence="3">DNA-binding protein</fullName>
    </recommendedName>
</protein>
<dbReference type="AlphaFoldDB" id="A0A7Z0LKJ1"/>
<reference evidence="1 2" key="1">
    <citation type="journal article" date="2015" name="Int. J. Syst. Evol. Microbiol.">
        <title>Halomonas salicampi sp. nov., a halotolerant and alkalitolerant bacterium isolated from a saltern soil.</title>
        <authorList>
            <person name="Lee J.C."/>
            <person name="Kim Y.S."/>
            <person name="Yun B.S."/>
            <person name="Whang K.S."/>
        </authorList>
    </citation>
    <scope>NUCLEOTIDE SEQUENCE [LARGE SCALE GENOMIC DNA]</scope>
    <source>
        <strain evidence="1 2">BH103</strain>
    </source>
</reference>
<evidence type="ECO:0000313" key="1">
    <source>
        <dbReference type="EMBL" id="NYS60689.1"/>
    </source>
</evidence>
<gene>
    <name evidence="1" type="ORF">HZS81_07925</name>
</gene>
<dbReference type="RefSeq" id="WP_179930016.1">
    <property type="nucleotide sequence ID" value="NZ_JACCDF010000005.1"/>
</dbReference>
<evidence type="ECO:0008006" key="3">
    <source>
        <dbReference type="Google" id="ProtNLM"/>
    </source>
</evidence>
<dbReference type="EMBL" id="JACCDF010000005">
    <property type="protein sequence ID" value="NYS60689.1"/>
    <property type="molecule type" value="Genomic_DNA"/>
</dbReference>
<organism evidence="1 2">
    <name type="scientific">Vreelandella salicampi</name>
    <dbReference type="NCBI Taxonomy" id="1449798"/>
    <lineage>
        <taxon>Bacteria</taxon>
        <taxon>Pseudomonadati</taxon>
        <taxon>Pseudomonadota</taxon>
        <taxon>Gammaproteobacteria</taxon>
        <taxon>Oceanospirillales</taxon>
        <taxon>Halomonadaceae</taxon>
        <taxon>Vreelandella</taxon>
    </lineage>
</organism>